<dbReference type="InterPro" id="IPR036645">
    <property type="entry name" value="Elafin-like_sf"/>
</dbReference>
<dbReference type="Pfam" id="PF00095">
    <property type="entry name" value="WAP"/>
    <property type="match status" value="1"/>
</dbReference>
<organism evidence="3 4">
    <name type="scientific">Malurus cyaneus samueli</name>
    <dbReference type="NCBI Taxonomy" id="2593467"/>
    <lineage>
        <taxon>Eukaryota</taxon>
        <taxon>Metazoa</taxon>
        <taxon>Chordata</taxon>
        <taxon>Craniata</taxon>
        <taxon>Vertebrata</taxon>
        <taxon>Euteleostomi</taxon>
        <taxon>Archelosauria</taxon>
        <taxon>Archosauria</taxon>
        <taxon>Dinosauria</taxon>
        <taxon>Saurischia</taxon>
        <taxon>Theropoda</taxon>
        <taxon>Coelurosauria</taxon>
        <taxon>Aves</taxon>
        <taxon>Neognathae</taxon>
        <taxon>Neoaves</taxon>
        <taxon>Telluraves</taxon>
        <taxon>Australaves</taxon>
        <taxon>Passeriformes</taxon>
        <taxon>Meliphagoidea</taxon>
        <taxon>Maluridae</taxon>
        <taxon>Malurus</taxon>
    </lineage>
</organism>
<protein>
    <recommendedName>
        <fullName evidence="2">WAP domain-containing protein</fullName>
    </recommendedName>
</protein>
<dbReference type="InterPro" id="IPR008197">
    <property type="entry name" value="WAP_dom"/>
</dbReference>
<dbReference type="AlphaFoldDB" id="A0A8C5TPE7"/>
<dbReference type="SUPFAM" id="SSF57256">
    <property type="entry name" value="Elafin-like"/>
    <property type="match status" value="1"/>
</dbReference>
<sequence length="246" mass="25845">MPSPPWAPHGHTPSAGRGTTAAGAVLHPGHRCQPPLQDHAWAVVPSCGVALPTPRLQPVPLCLKQAAAVCSETPAASVCSPNTRPRCSRTGCWQKLLPCPQDFMRCLRLESPLCANDSSCPAGLKCCHWECRLRCIPPAEGTARGPLTPRLPGRALLGLGWGPTARLQVGTGMGREGAIETTLWCGHHPALILLRVPERCRGHQPCSSHSAAAAAPLGMPPGPGLSPVLRVLPPAVQPALCDTQPR</sequence>
<dbReference type="Gene3D" id="4.10.75.10">
    <property type="entry name" value="Elafin-like"/>
    <property type="match status" value="1"/>
</dbReference>
<evidence type="ECO:0000259" key="2">
    <source>
        <dbReference type="PROSITE" id="PS51390"/>
    </source>
</evidence>
<reference evidence="3" key="2">
    <citation type="submission" date="2025-09" db="UniProtKB">
        <authorList>
            <consortium name="Ensembl"/>
        </authorList>
    </citation>
    <scope>IDENTIFICATION</scope>
</reference>
<feature type="region of interest" description="Disordered" evidence="1">
    <location>
        <begin position="1"/>
        <end position="20"/>
    </location>
</feature>
<evidence type="ECO:0000313" key="4">
    <source>
        <dbReference type="Proteomes" id="UP000694560"/>
    </source>
</evidence>
<keyword evidence="4" id="KW-1185">Reference proteome</keyword>
<dbReference type="Ensembl" id="ENSMCST00000010290.1">
    <property type="protein sequence ID" value="ENSMCSP00000010036.1"/>
    <property type="gene ID" value="ENSMCSG00000007101.1"/>
</dbReference>
<evidence type="ECO:0000256" key="1">
    <source>
        <dbReference type="SAM" id="MobiDB-lite"/>
    </source>
</evidence>
<name>A0A8C5TPE7_9PASS</name>
<dbReference type="Proteomes" id="UP000694560">
    <property type="component" value="Unplaced"/>
</dbReference>
<proteinExistence type="predicted"/>
<dbReference type="OrthoDB" id="9451828at2759"/>
<evidence type="ECO:0000313" key="3">
    <source>
        <dbReference type="Ensembl" id="ENSMCSP00000010036.1"/>
    </source>
</evidence>
<accession>A0A8C5TPE7</accession>
<dbReference type="GO" id="GO:0030414">
    <property type="term" value="F:peptidase inhibitor activity"/>
    <property type="evidence" value="ECO:0007669"/>
    <property type="project" value="InterPro"/>
</dbReference>
<feature type="domain" description="WAP" evidence="2">
    <location>
        <begin position="92"/>
        <end position="139"/>
    </location>
</feature>
<dbReference type="PROSITE" id="PS51390">
    <property type="entry name" value="WAP"/>
    <property type="match status" value="1"/>
</dbReference>
<reference evidence="3" key="1">
    <citation type="submission" date="2025-08" db="UniProtKB">
        <authorList>
            <consortium name="Ensembl"/>
        </authorList>
    </citation>
    <scope>IDENTIFICATION</scope>
</reference>
<dbReference type="GO" id="GO:0005576">
    <property type="term" value="C:extracellular region"/>
    <property type="evidence" value="ECO:0007669"/>
    <property type="project" value="InterPro"/>
</dbReference>